<feature type="transmembrane region" description="Helical" evidence="7">
    <location>
        <begin position="112"/>
        <end position="130"/>
    </location>
</feature>
<accession>A0A4R6ZXV9</accession>
<dbReference type="PANTHER" id="PTHR33362:SF5">
    <property type="entry name" value="C4-DICARBOXYLATE TRAP TRANSPORTER LARGE PERMEASE PROTEIN DCTM"/>
    <property type="match status" value="1"/>
</dbReference>
<evidence type="ECO:0000256" key="4">
    <source>
        <dbReference type="ARBA" id="ARBA00022692"/>
    </source>
</evidence>
<comment type="function">
    <text evidence="7">Part of the tripartite ATP-independent periplasmic (TRAP) transport system.</text>
</comment>
<feature type="transmembrane region" description="Helical" evidence="7">
    <location>
        <begin position="137"/>
        <end position="158"/>
    </location>
</feature>
<organism evidence="9 10">
    <name type="scientific">Halomonas ventosae</name>
    <dbReference type="NCBI Taxonomy" id="229007"/>
    <lineage>
        <taxon>Bacteria</taxon>
        <taxon>Pseudomonadati</taxon>
        <taxon>Pseudomonadota</taxon>
        <taxon>Gammaproteobacteria</taxon>
        <taxon>Oceanospirillales</taxon>
        <taxon>Halomonadaceae</taxon>
        <taxon>Halomonas</taxon>
    </lineage>
</organism>
<keyword evidence="4 7" id="KW-0812">Transmembrane</keyword>
<comment type="caution">
    <text evidence="7">Lacks conserved residue(s) required for the propagation of feature annotation.</text>
</comment>
<keyword evidence="6 7" id="KW-0472">Membrane</keyword>
<dbReference type="InterPro" id="IPR004681">
    <property type="entry name" value="TRAP_DctM"/>
</dbReference>
<feature type="transmembrane region" description="Helical" evidence="7">
    <location>
        <begin position="84"/>
        <end position="106"/>
    </location>
</feature>
<feature type="domain" description="TRAP C4-dicarboxylate transport system permease DctM subunit" evidence="8">
    <location>
        <begin position="8"/>
        <end position="415"/>
    </location>
</feature>
<sequence length="425" mass="44418">MITALLPIFFAVLLLGLPIFAALAFSVMLAIQFFGSTDPIIVPMRMFSGMNNFSLMAIPFFILAAELMRIGGLSDRLIDLAKALVGWVPGGLAAATVLSCLFFGSISGSSPATVVAIGSIMFPALVAAGYDKRFAIGVIATAGTLGPIVPPSIALIIYGSVTGTSVGRLFAAGLLPALLIASILIAYCIVYASFKGYGRTAFPSLREIGSAFKAAAWGLGLPVILLGGIYSGVFTPTESAAVACMYGLFVGMVVYRKINLKNLLSTLNSAGLMSATLLLITAGASAFSWLLAITGAPTQLAGEVLSWTEDPIQVMALFNVVMIVAGFFLDSASAIIVLAPLLQPIAAQVGVDPTHFGVITLINFSVGMITPPVGLNLFVAMAISRMTLPEVFKACLPLIGLMLLSLVIITYVPWFSTALPDLIYR</sequence>
<dbReference type="RefSeq" id="WP_133633737.1">
    <property type="nucleotide sequence ID" value="NZ_SNZJ01000001.1"/>
</dbReference>
<evidence type="ECO:0000313" key="10">
    <source>
        <dbReference type="Proteomes" id="UP000295212"/>
    </source>
</evidence>
<evidence type="ECO:0000256" key="5">
    <source>
        <dbReference type="ARBA" id="ARBA00022989"/>
    </source>
</evidence>
<evidence type="ECO:0000256" key="3">
    <source>
        <dbReference type="ARBA" id="ARBA00022519"/>
    </source>
</evidence>
<evidence type="ECO:0000256" key="1">
    <source>
        <dbReference type="ARBA" id="ARBA00004429"/>
    </source>
</evidence>
<feature type="transmembrane region" description="Helical" evidence="7">
    <location>
        <begin position="395"/>
        <end position="415"/>
    </location>
</feature>
<dbReference type="GO" id="GO:0005886">
    <property type="term" value="C:plasma membrane"/>
    <property type="evidence" value="ECO:0007669"/>
    <property type="project" value="UniProtKB-SubCell"/>
</dbReference>
<gene>
    <name evidence="9" type="ORF">DFP85_10119</name>
</gene>
<dbReference type="InterPro" id="IPR010656">
    <property type="entry name" value="DctM"/>
</dbReference>
<feature type="transmembrane region" description="Helical" evidence="7">
    <location>
        <begin position="170"/>
        <end position="194"/>
    </location>
</feature>
<evidence type="ECO:0000256" key="7">
    <source>
        <dbReference type="RuleBase" id="RU369079"/>
    </source>
</evidence>
<keyword evidence="7" id="KW-0813">Transport</keyword>
<feature type="transmembrane region" description="Helical" evidence="7">
    <location>
        <begin position="270"/>
        <end position="292"/>
    </location>
</feature>
<dbReference type="NCBIfam" id="TIGR00786">
    <property type="entry name" value="dctM"/>
    <property type="match status" value="1"/>
</dbReference>
<keyword evidence="2" id="KW-1003">Cell membrane</keyword>
<feature type="transmembrane region" description="Helical" evidence="7">
    <location>
        <begin position="357"/>
        <end position="383"/>
    </location>
</feature>
<comment type="similarity">
    <text evidence="7">Belongs to the TRAP transporter large permease family.</text>
</comment>
<dbReference type="Proteomes" id="UP000295212">
    <property type="component" value="Unassembled WGS sequence"/>
</dbReference>
<evidence type="ECO:0000313" key="9">
    <source>
        <dbReference type="EMBL" id="TDR57204.1"/>
    </source>
</evidence>
<evidence type="ECO:0000259" key="8">
    <source>
        <dbReference type="Pfam" id="PF06808"/>
    </source>
</evidence>
<comment type="caution">
    <text evidence="9">The sequence shown here is derived from an EMBL/GenBank/DDBJ whole genome shotgun (WGS) entry which is preliminary data.</text>
</comment>
<evidence type="ECO:0000256" key="6">
    <source>
        <dbReference type="ARBA" id="ARBA00023136"/>
    </source>
</evidence>
<keyword evidence="3 7" id="KW-0997">Cell inner membrane</keyword>
<dbReference type="PANTHER" id="PTHR33362">
    <property type="entry name" value="SIALIC ACID TRAP TRANSPORTER PERMEASE PROTEIN SIAT-RELATED"/>
    <property type="match status" value="1"/>
</dbReference>
<comment type="subcellular location">
    <subcellularLocation>
        <location evidence="1 7">Cell inner membrane</location>
        <topology evidence="1 7">Multi-pass membrane protein</topology>
    </subcellularLocation>
</comment>
<keyword evidence="5 7" id="KW-1133">Transmembrane helix</keyword>
<proteinExistence type="inferred from homology"/>
<dbReference type="EMBL" id="SNZJ01000001">
    <property type="protein sequence ID" value="TDR57204.1"/>
    <property type="molecule type" value="Genomic_DNA"/>
</dbReference>
<dbReference type="AlphaFoldDB" id="A0A4R6ZXV9"/>
<name>A0A4R6ZXV9_9GAMM</name>
<dbReference type="Pfam" id="PF06808">
    <property type="entry name" value="DctM"/>
    <property type="match status" value="1"/>
</dbReference>
<dbReference type="PIRSF" id="PIRSF006066">
    <property type="entry name" value="HI0050"/>
    <property type="match status" value="1"/>
</dbReference>
<reference evidence="9 10" key="1">
    <citation type="submission" date="2019-03" db="EMBL/GenBank/DDBJ databases">
        <title>Genomic Encyclopedia of Type Strains, Phase III (KMG-III): the genomes of soil and plant-associated and newly described type strains.</title>
        <authorList>
            <person name="Whitman W."/>
        </authorList>
    </citation>
    <scope>NUCLEOTIDE SEQUENCE [LARGE SCALE GENOMIC DNA]</scope>
    <source>
        <strain evidence="9 10">CECT 5797</strain>
    </source>
</reference>
<dbReference type="OrthoDB" id="9796052at2"/>
<dbReference type="GO" id="GO:0022857">
    <property type="term" value="F:transmembrane transporter activity"/>
    <property type="evidence" value="ECO:0007669"/>
    <property type="project" value="UniProtKB-UniRule"/>
</dbReference>
<protein>
    <recommendedName>
        <fullName evidence="7">TRAP transporter large permease protein</fullName>
    </recommendedName>
</protein>
<evidence type="ECO:0000256" key="2">
    <source>
        <dbReference type="ARBA" id="ARBA00022475"/>
    </source>
</evidence>
<feature type="transmembrane region" description="Helical" evidence="7">
    <location>
        <begin position="214"/>
        <end position="233"/>
    </location>
</feature>
<comment type="subunit">
    <text evidence="7">The complex comprises the extracytoplasmic solute receptor protein and the two transmembrane proteins.</text>
</comment>